<feature type="compositionally biased region" description="Polar residues" evidence="1">
    <location>
        <begin position="80"/>
        <end position="92"/>
    </location>
</feature>
<comment type="caution">
    <text evidence="2">The sequence shown here is derived from an EMBL/GenBank/DDBJ whole genome shotgun (WGS) entry which is preliminary data.</text>
</comment>
<feature type="compositionally biased region" description="Polar residues" evidence="1">
    <location>
        <begin position="558"/>
        <end position="571"/>
    </location>
</feature>
<evidence type="ECO:0000256" key="1">
    <source>
        <dbReference type="SAM" id="MobiDB-lite"/>
    </source>
</evidence>
<dbReference type="EMBL" id="BSXU01000117">
    <property type="protein sequence ID" value="GMG19381.1"/>
    <property type="molecule type" value="Genomic_DNA"/>
</dbReference>
<feature type="compositionally biased region" description="Polar residues" evidence="1">
    <location>
        <begin position="388"/>
        <end position="399"/>
    </location>
</feature>
<keyword evidence="3" id="KW-1185">Reference proteome</keyword>
<evidence type="ECO:0000313" key="3">
    <source>
        <dbReference type="Proteomes" id="UP001165063"/>
    </source>
</evidence>
<sequence>MPDTNKSKEDYQLINRSNLSLSQTVCYDDPSSEEESKQSTTKNCKSSVNIEDSKSSSLHRTEPVEGTISEEEEVTIKLDNITNNENTSNTKNIPFDIKSNASSNSKERRESMTPTTHHKKHHPCIKRVSHGDYGRELDLKKLPLLNSDSDNSNVVQAIKRKEALLSLDINGKKISKKEALRHGATLLKLGAKNKHKLRIGTKENISDPIPTRPQHRQKRKTKLIGKPETKILIVEKPVLMRTNLGELEARSNLTIPLTPFYDSTLEPFDGMNNDNKTFVVEFLKDPRCSMNKLIIPLEPLDNHISRHKLKMLTQSELKHAFYQSQFNATKNQIPWWFFNELPAHAETSPHFHYDVSTRTFVAKIGQRMTRTTTYRVVYPIESEESAKHGNSSDAGSENTKTVDHESEIKKTSHTERFVKLGRVRKWTITFDVGCPWVVLQFREQCFDLVGDFGISSKPLFGDEQNFLSGPPFGAIVDSKYLKRASENFGRYIVEFVKELKENREKLHVSSSIPLGTRNQTVFFSCKDEYNYLKTDGVENVKTENDEHSNETDDKTKCSQKSTNLSTSPQSVSNEKTFKNKFKSQEEFVKCVYNAIDGGSAFDGWYGIQIYHKVDETEVISLKFGRQLDIIRPGDVLVIQNGTFKTGGTLSRLSFPHKLWRFKNYSSEEIDKKESSERLDKELVSTFHTGVTGEPYVAFITEIDRFKNCIKVIEFVENEGLLENRLRLDRFIKGDLKVHRIAGKDMFPWSKETFSLYI</sequence>
<feature type="region of interest" description="Disordered" evidence="1">
    <location>
        <begin position="385"/>
        <end position="408"/>
    </location>
</feature>
<accession>A0A9W7DDM1</accession>
<feature type="compositionally biased region" description="Polar residues" evidence="1">
    <location>
        <begin position="38"/>
        <end position="50"/>
    </location>
</feature>
<dbReference type="AlphaFoldDB" id="A0A9W7DDM1"/>
<reference evidence="2" key="1">
    <citation type="submission" date="2023-04" db="EMBL/GenBank/DDBJ databases">
        <title>Ambrosiozyma monospora NBRC 1965.</title>
        <authorList>
            <person name="Ichikawa N."/>
            <person name="Sato H."/>
            <person name="Tonouchi N."/>
        </authorList>
    </citation>
    <scope>NUCLEOTIDE SEQUENCE</scope>
    <source>
        <strain evidence="2">NBRC 1965</strain>
    </source>
</reference>
<organism evidence="2 3">
    <name type="scientific">Ambrosiozyma monospora</name>
    <name type="common">Yeast</name>
    <name type="synonym">Endomycopsis monosporus</name>
    <dbReference type="NCBI Taxonomy" id="43982"/>
    <lineage>
        <taxon>Eukaryota</taxon>
        <taxon>Fungi</taxon>
        <taxon>Dikarya</taxon>
        <taxon>Ascomycota</taxon>
        <taxon>Saccharomycotina</taxon>
        <taxon>Pichiomycetes</taxon>
        <taxon>Pichiales</taxon>
        <taxon>Pichiaceae</taxon>
        <taxon>Ambrosiozyma</taxon>
    </lineage>
</organism>
<name>A0A9W7DDM1_AMBMO</name>
<feature type="region of interest" description="Disordered" evidence="1">
    <location>
        <begin position="541"/>
        <end position="571"/>
    </location>
</feature>
<proteinExistence type="predicted"/>
<evidence type="ECO:0000313" key="2">
    <source>
        <dbReference type="EMBL" id="GMG19381.1"/>
    </source>
</evidence>
<protein>
    <submittedName>
        <fullName evidence="2">Unnamed protein product</fullName>
    </submittedName>
</protein>
<gene>
    <name evidence="2" type="ORF">Amon01_000042800</name>
</gene>
<feature type="region of interest" description="Disordered" evidence="1">
    <location>
        <begin position="23"/>
        <end position="123"/>
    </location>
</feature>
<dbReference type="Proteomes" id="UP001165063">
    <property type="component" value="Unassembled WGS sequence"/>
</dbReference>
<feature type="compositionally biased region" description="Basic and acidic residues" evidence="1">
    <location>
        <begin position="51"/>
        <end position="63"/>
    </location>
</feature>
<feature type="compositionally biased region" description="Basic and acidic residues" evidence="1">
    <location>
        <begin position="541"/>
        <end position="556"/>
    </location>
</feature>